<dbReference type="EMBL" id="DSAC01000095">
    <property type="protein sequence ID" value="HHO74436.1"/>
    <property type="molecule type" value="Genomic_DNA"/>
</dbReference>
<evidence type="ECO:0000313" key="1">
    <source>
        <dbReference type="EMBL" id="HHO74436.1"/>
    </source>
</evidence>
<organism evidence="1">
    <name type="scientific">Thermocrinis ruber</name>
    <dbReference type="NCBI Taxonomy" id="75906"/>
    <lineage>
        <taxon>Bacteria</taxon>
        <taxon>Pseudomonadati</taxon>
        <taxon>Aquificota</taxon>
        <taxon>Aquificia</taxon>
        <taxon>Aquificales</taxon>
        <taxon>Aquificaceae</taxon>
        <taxon>Thermocrinis</taxon>
    </lineage>
</organism>
<comment type="caution">
    <text evidence="1">The sequence shown here is derived from an EMBL/GenBank/DDBJ whole genome shotgun (WGS) entry which is preliminary data.</text>
</comment>
<dbReference type="AlphaFoldDB" id="A0A7C5X4D4"/>
<name>A0A7C5X4D4_9AQUI</name>
<reference evidence="1" key="1">
    <citation type="journal article" date="2020" name="mSystems">
        <title>Genome- and Community-Level Interaction Insights into Carbon Utilization and Element Cycling Functions of Hydrothermarchaeota in Hydrothermal Sediment.</title>
        <authorList>
            <person name="Zhou Z."/>
            <person name="Liu Y."/>
            <person name="Xu W."/>
            <person name="Pan J."/>
            <person name="Luo Z.H."/>
            <person name="Li M."/>
        </authorList>
    </citation>
    <scope>NUCLEOTIDE SEQUENCE [LARGE SCALE GENOMIC DNA]</scope>
    <source>
        <strain evidence="1">SpSt-114</strain>
    </source>
</reference>
<protein>
    <submittedName>
        <fullName evidence="1">Uncharacterized protein</fullName>
    </submittedName>
</protein>
<gene>
    <name evidence="1" type="ORF">ENN04_07390</name>
</gene>
<proteinExistence type="predicted"/>
<sequence length="339" mass="40891">MEKKLTQAAQLGGETQLEFVGIAESGESVIRIFRQFDSEMGFKYFIEKNGELQVFDAFGEKSWLWRFPYPLELDWFIDGNECKLKVYEVEDLSDKIGGMEVREWCEKALQYYEGEEEGFWKEYWGLLAEEREILFDFFVEFFKEKENISKKEQWKVEMFIRRVVIASLGEYRDKLADEFIEHLLEYAFPYPDYPEPPKNSAKALLLWLDRFNGDAFELMDGLVKWDYLTYYERKAMRSLIYNRLLERAEKEEDWAGLSEEEWVELLKEKLLEEKVIKDDVSFWKWIKRRIEKDDMYELLSFELKGNADWDWMPYEEKKELAEAVEEYIREKLKGLESTA</sequence>
<accession>A0A7C5X4D4</accession>